<comment type="caution">
    <text evidence="9">Lacks conserved residue(s) required for the propagation of feature annotation.</text>
</comment>
<keyword evidence="8 9" id="KW-0472">Membrane</keyword>
<reference evidence="12" key="2">
    <citation type="submission" date="2023-06" db="EMBL/GenBank/DDBJ databases">
        <authorList>
            <person name="Zeman M."/>
            <person name="Kubasova T."/>
            <person name="Jahodarova E."/>
            <person name="Nykrynova M."/>
            <person name="Rychlik I."/>
        </authorList>
    </citation>
    <scope>NUCLEOTIDE SEQUENCE</scope>
    <source>
        <strain evidence="12">ET39</strain>
    </source>
</reference>
<evidence type="ECO:0000256" key="7">
    <source>
        <dbReference type="ARBA" id="ARBA00022989"/>
    </source>
</evidence>
<comment type="function">
    <text evidence="9 10">This protein specifically catalyzes the removal of signal peptides from prolipoproteins.</text>
</comment>
<keyword evidence="4 9" id="KW-0812">Transmembrane</keyword>
<evidence type="ECO:0000256" key="8">
    <source>
        <dbReference type="ARBA" id="ARBA00023136"/>
    </source>
</evidence>
<keyword evidence="7 9" id="KW-1133">Transmembrane helix</keyword>
<evidence type="ECO:0000256" key="2">
    <source>
        <dbReference type="ARBA" id="ARBA00022475"/>
    </source>
</evidence>
<feature type="active site" evidence="9">
    <location>
        <position position="136"/>
    </location>
</feature>
<keyword evidence="2 9" id="KW-1003">Cell membrane</keyword>
<dbReference type="InterPro" id="IPR001872">
    <property type="entry name" value="Peptidase_A8"/>
</dbReference>
<dbReference type="NCBIfam" id="TIGR00077">
    <property type="entry name" value="lspA"/>
    <property type="match status" value="1"/>
</dbReference>
<dbReference type="HAMAP" id="MF_00161">
    <property type="entry name" value="LspA"/>
    <property type="match status" value="1"/>
</dbReference>
<evidence type="ECO:0000256" key="1">
    <source>
        <dbReference type="ARBA" id="ARBA00006139"/>
    </source>
</evidence>
<evidence type="ECO:0000256" key="5">
    <source>
        <dbReference type="ARBA" id="ARBA00022750"/>
    </source>
</evidence>
<dbReference type="Pfam" id="PF01252">
    <property type="entry name" value="Peptidase_A8"/>
    <property type="match status" value="1"/>
</dbReference>
<keyword evidence="3 9" id="KW-0645">Protease</keyword>
<dbReference type="EC" id="3.4.23.36" evidence="9"/>
<comment type="pathway">
    <text evidence="9">Protein modification; lipoprotein biosynthesis (signal peptide cleavage).</text>
</comment>
<accession>A0ABT7UE55</accession>
<organism evidence="12 13">
    <name type="scientific">Amedibacillus dolichus</name>
    <dbReference type="NCBI Taxonomy" id="31971"/>
    <lineage>
        <taxon>Bacteria</taxon>
        <taxon>Bacillati</taxon>
        <taxon>Bacillota</taxon>
        <taxon>Erysipelotrichia</taxon>
        <taxon>Erysipelotrichales</taxon>
        <taxon>Erysipelotrichaceae</taxon>
        <taxon>Amedibacillus</taxon>
    </lineage>
</organism>
<dbReference type="PANTHER" id="PTHR33695">
    <property type="entry name" value="LIPOPROTEIN SIGNAL PEPTIDASE"/>
    <property type="match status" value="1"/>
</dbReference>
<feature type="transmembrane region" description="Helical" evidence="9">
    <location>
        <begin position="54"/>
        <end position="82"/>
    </location>
</feature>
<evidence type="ECO:0000256" key="11">
    <source>
        <dbReference type="RuleBase" id="RU004181"/>
    </source>
</evidence>
<dbReference type="EMBL" id="JAUDCG010000051">
    <property type="protein sequence ID" value="MDM8157911.1"/>
    <property type="molecule type" value="Genomic_DNA"/>
</dbReference>
<evidence type="ECO:0000256" key="10">
    <source>
        <dbReference type="RuleBase" id="RU000594"/>
    </source>
</evidence>
<comment type="catalytic activity">
    <reaction evidence="9 10">
        <text>Release of signal peptides from bacterial membrane prolipoproteins. Hydrolyzes -Xaa-Yaa-Zaa-|-(S,diacylglyceryl)Cys-, in which Xaa is hydrophobic (preferably Leu), and Yaa (Ala or Ser) and Zaa (Gly or Ala) have small, neutral side chains.</text>
        <dbReference type="EC" id="3.4.23.36"/>
    </reaction>
</comment>
<sequence length="160" mass="18203">MKMKKHLPYILIVAAALLLDQVTKYIIEANLSLEASIEVIPGFFRLLYVRNTGAAWSLFAGSGMTFFYVITIVALIVLFLFYRACEERDVWNRIALALMMSGALGNLIDRLCFQYVRDFLSFNFFGYEFPVFNIADCALCIGVFLIVGKMVLEEFGVIHK</sequence>
<evidence type="ECO:0000313" key="12">
    <source>
        <dbReference type="EMBL" id="MDM8157911.1"/>
    </source>
</evidence>
<dbReference type="PROSITE" id="PS00855">
    <property type="entry name" value="SPASE_II"/>
    <property type="match status" value="1"/>
</dbReference>
<evidence type="ECO:0000256" key="6">
    <source>
        <dbReference type="ARBA" id="ARBA00022801"/>
    </source>
</evidence>
<proteinExistence type="inferred from homology"/>
<feature type="transmembrane region" description="Helical" evidence="9">
    <location>
        <begin position="131"/>
        <end position="152"/>
    </location>
</feature>
<comment type="caution">
    <text evidence="12">The sequence shown here is derived from an EMBL/GenBank/DDBJ whole genome shotgun (WGS) entry which is preliminary data.</text>
</comment>
<dbReference type="GO" id="GO:0004190">
    <property type="term" value="F:aspartic-type endopeptidase activity"/>
    <property type="evidence" value="ECO:0007669"/>
    <property type="project" value="UniProtKB-EC"/>
</dbReference>
<reference evidence="12" key="1">
    <citation type="submission" date="2023-06" db="EMBL/GenBank/DDBJ databases">
        <title>Identification and characterization of horizontal gene transfer across gut microbiota members of farm animals based on homology search.</title>
        <authorList>
            <person name="Schwarzerova J."/>
            <person name="Nykrynova M."/>
            <person name="Jureckova K."/>
            <person name="Cejkova D."/>
            <person name="Rychlik I."/>
        </authorList>
    </citation>
    <scope>NUCLEOTIDE SEQUENCE</scope>
    <source>
        <strain evidence="12">ET39</strain>
    </source>
</reference>
<protein>
    <recommendedName>
        <fullName evidence="9">Lipoprotein signal peptidase</fullName>
        <ecNumber evidence="9">3.4.23.36</ecNumber>
    </recommendedName>
    <alternativeName>
        <fullName evidence="9">Prolipoprotein signal peptidase</fullName>
    </alternativeName>
    <alternativeName>
        <fullName evidence="9">Signal peptidase II</fullName>
        <shortName evidence="9">SPase II</shortName>
    </alternativeName>
</protein>
<evidence type="ECO:0000256" key="3">
    <source>
        <dbReference type="ARBA" id="ARBA00022670"/>
    </source>
</evidence>
<comment type="subcellular location">
    <subcellularLocation>
        <location evidence="9">Cell membrane</location>
        <topology evidence="9">Multi-pass membrane protein</topology>
    </subcellularLocation>
</comment>
<dbReference type="PANTHER" id="PTHR33695:SF1">
    <property type="entry name" value="LIPOPROTEIN SIGNAL PEPTIDASE"/>
    <property type="match status" value="1"/>
</dbReference>
<gene>
    <name evidence="9 12" type="primary">lspA</name>
    <name evidence="12" type="ORF">QUV96_09745</name>
</gene>
<evidence type="ECO:0000313" key="13">
    <source>
        <dbReference type="Proteomes" id="UP001529340"/>
    </source>
</evidence>
<name>A0ABT7UE55_9FIRM</name>
<keyword evidence="6 9" id="KW-0378">Hydrolase</keyword>
<evidence type="ECO:0000256" key="4">
    <source>
        <dbReference type="ARBA" id="ARBA00022692"/>
    </source>
</evidence>
<dbReference type="Proteomes" id="UP001529340">
    <property type="component" value="Unassembled WGS sequence"/>
</dbReference>
<comment type="similarity">
    <text evidence="1 9 11">Belongs to the peptidase A8 family.</text>
</comment>
<feature type="transmembrane region" description="Helical" evidence="9">
    <location>
        <begin position="94"/>
        <end position="116"/>
    </location>
</feature>
<dbReference type="PRINTS" id="PR00781">
    <property type="entry name" value="LIPOSIGPTASE"/>
</dbReference>
<keyword evidence="5 9" id="KW-0064">Aspartyl protease</keyword>
<keyword evidence="13" id="KW-1185">Reference proteome</keyword>
<feature type="active site" evidence="9">
    <location>
        <position position="118"/>
    </location>
</feature>
<evidence type="ECO:0000256" key="9">
    <source>
        <dbReference type="HAMAP-Rule" id="MF_00161"/>
    </source>
</evidence>